<keyword evidence="4" id="KW-1185">Reference proteome</keyword>
<sequence length="358" mass="36916">MRIFRCDDVTKTGRAGGALRNESGAVIIMFALALLPVLLTIGGAVDYMRVGRAKSQLQQALDAATLAAATGNTGASALMRTNDTAGSLLSNVSVSWTNNSDGSVTGTATALVPTSFMKLAQINSISVGATATASIGSPQTASNVSFSLTAAYGWYWKQVDIYIHNVGTTGDTKLASYIYQPVNQSALSGRGTGSTTAQFLSGGAMVAGAINSAVTMGSAYDKAYLTMTVYSDGCGPGMVNSSSNSIVSCVSSGTKINGTTYTKTATPVIYSTADATQSRNLFVNGVNMYSPKAAPKIMQILPCAISGTATTTNTHAWEDTPYSGSINTGSWATQDIFFTVQTGCAANANYTGAPKLIR</sequence>
<proteinExistence type="predicted"/>
<evidence type="ECO:0000259" key="2">
    <source>
        <dbReference type="Pfam" id="PF13400"/>
    </source>
</evidence>
<name>A0A6B8KDS6_9HYPH</name>
<evidence type="ECO:0000313" key="4">
    <source>
        <dbReference type="Proteomes" id="UP000309061"/>
    </source>
</evidence>
<dbReference type="OrthoDB" id="8076371at2"/>
<dbReference type="KEGG" id="mhey:H2LOC_008575"/>
<organism evidence="3 4">
    <name type="scientific">Methylocystis heyeri</name>
    <dbReference type="NCBI Taxonomy" id="391905"/>
    <lineage>
        <taxon>Bacteria</taxon>
        <taxon>Pseudomonadati</taxon>
        <taxon>Pseudomonadota</taxon>
        <taxon>Alphaproteobacteria</taxon>
        <taxon>Hyphomicrobiales</taxon>
        <taxon>Methylocystaceae</taxon>
        <taxon>Methylocystis</taxon>
    </lineage>
</organism>
<protein>
    <recommendedName>
        <fullName evidence="2">Putative Flp pilus-assembly TadG-like N-terminal domain-containing protein</fullName>
    </recommendedName>
</protein>
<dbReference type="Proteomes" id="UP000309061">
    <property type="component" value="Chromosome"/>
</dbReference>
<dbReference type="InterPro" id="IPR028087">
    <property type="entry name" value="Tad_N"/>
</dbReference>
<feature type="domain" description="Putative Flp pilus-assembly TadG-like N-terminal" evidence="2">
    <location>
        <begin position="24"/>
        <end position="69"/>
    </location>
</feature>
<feature type="transmembrane region" description="Helical" evidence="1">
    <location>
        <begin position="24"/>
        <end position="45"/>
    </location>
</feature>
<accession>A0A6B8KDS6</accession>
<dbReference type="EMBL" id="CP046052">
    <property type="protein sequence ID" value="QGM45752.1"/>
    <property type="molecule type" value="Genomic_DNA"/>
</dbReference>
<evidence type="ECO:0000313" key="3">
    <source>
        <dbReference type="EMBL" id="QGM45752.1"/>
    </source>
</evidence>
<dbReference type="AlphaFoldDB" id="A0A6B8KDS6"/>
<keyword evidence="1" id="KW-0812">Transmembrane</keyword>
<gene>
    <name evidence="3" type="ORF">H2LOC_008575</name>
</gene>
<reference evidence="3 4" key="1">
    <citation type="submission" date="2019-11" db="EMBL/GenBank/DDBJ databases">
        <title>The genome sequence of Methylocystis heyeri.</title>
        <authorList>
            <person name="Oshkin I.Y."/>
            <person name="Miroshnikov K."/>
            <person name="Dedysh S.N."/>
        </authorList>
    </citation>
    <scope>NUCLEOTIDE SEQUENCE [LARGE SCALE GENOMIC DNA]</scope>
    <source>
        <strain evidence="3 4">H2</strain>
    </source>
</reference>
<evidence type="ECO:0000256" key="1">
    <source>
        <dbReference type="SAM" id="Phobius"/>
    </source>
</evidence>
<dbReference type="Pfam" id="PF13400">
    <property type="entry name" value="Tad"/>
    <property type="match status" value="1"/>
</dbReference>
<keyword evidence="1" id="KW-1133">Transmembrane helix</keyword>
<keyword evidence="1" id="KW-0472">Membrane</keyword>